<dbReference type="HOGENOM" id="CLU_028644_3_0_10"/>
<comment type="cofactor">
    <cofactor evidence="1">
        <name>FAD</name>
        <dbReference type="ChEBI" id="CHEBI:57692"/>
    </cofactor>
</comment>
<dbReference type="PIRSF" id="PIRSF038984">
    <property type="entry name" value="FAD_binding_protein"/>
    <property type="match status" value="1"/>
</dbReference>
<dbReference type="GO" id="GO:0016491">
    <property type="term" value="F:oxidoreductase activity"/>
    <property type="evidence" value="ECO:0007669"/>
    <property type="project" value="UniProtKB-KW"/>
</dbReference>
<evidence type="ECO:0000256" key="1">
    <source>
        <dbReference type="ARBA" id="ARBA00001974"/>
    </source>
</evidence>
<name>H2BUF2_GILLR</name>
<dbReference type="InterPro" id="IPR028348">
    <property type="entry name" value="FAD-binding_protein"/>
</dbReference>
<keyword evidence="3" id="KW-0274">FAD</keyword>
<evidence type="ECO:0000256" key="2">
    <source>
        <dbReference type="ARBA" id="ARBA00022630"/>
    </source>
</evidence>
<evidence type="ECO:0000259" key="5">
    <source>
        <dbReference type="Pfam" id="PF00890"/>
    </source>
</evidence>
<dbReference type="Pfam" id="PF21688">
    <property type="entry name" value="FAD-depend_C"/>
    <property type="match status" value="1"/>
</dbReference>
<dbReference type="AlphaFoldDB" id="H2BUF2"/>
<feature type="domain" description="MnmG N-terminal" evidence="6">
    <location>
        <begin position="222"/>
        <end position="271"/>
    </location>
</feature>
<proteinExistence type="predicted"/>
<dbReference type="PRINTS" id="PR00368">
    <property type="entry name" value="FADPNR"/>
</dbReference>
<dbReference type="InterPro" id="IPR036188">
    <property type="entry name" value="FAD/NAD-bd_sf"/>
</dbReference>
<organism evidence="8 9">
    <name type="scientific">Gillisia limnaea (strain DSM 15749 / LMG 21470 / R-8282)</name>
    <dbReference type="NCBI Taxonomy" id="865937"/>
    <lineage>
        <taxon>Bacteria</taxon>
        <taxon>Pseudomonadati</taxon>
        <taxon>Bacteroidota</taxon>
        <taxon>Flavobacteriia</taxon>
        <taxon>Flavobacteriales</taxon>
        <taxon>Flavobacteriaceae</taxon>
        <taxon>Gillisia</taxon>
    </lineage>
</organism>
<dbReference type="EMBL" id="JH594606">
    <property type="protein sequence ID" value="EHQ03830.1"/>
    <property type="molecule type" value="Genomic_DNA"/>
</dbReference>
<dbReference type="Gene3D" id="3.50.50.60">
    <property type="entry name" value="FAD/NAD(P)-binding domain"/>
    <property type="match status" value="2"/>
</dbReference>
<dbReference type="Gene3D" id="3.30.70.2700">
    <property type="match status" value="1"/>
</dbReference>
<keyword evidence="4" id="KW-0560">Oxidoreductase</keyword>
<keyword evidence="2" id="KW-0285">Flavoprotein</keyword>
<dbReference type="Proteomes" id="UP000003844">
    <property type="component" value="Unassembled WGS sequence"/>
</dbReference>
<evidence type="ECO:0000313" key="8">
    <source>
        <dbReference type="EMBL" id="EHQ03830.1"/>
    </source>
</evidence>
<dbReference type="eggNOG" id="COG2509">
    <property type="taxonomic scope" value="Bacteria"/>
</dbReference>
<evidence type="ECO:0000313" key="9">
    <source>
        <dbReference type="Proteomes" id="UP000003844"/>
    </source>
</evidence>
<evidence type="ECO:0000259" key="6">
    <source>
        <dbReference type="Pfam" id="PF01134"/>
    </source>
</evidence>
<dbReference type="PANTHER" id="PTHR42842:SF3">
    <property type="entry name" value="FAD_NAD(P)-BINDING OXIDOREDUCTASE FAMILY PROTEIN"/>
    <property type="match status" value="1"/>
</dbReference>
<dbReference type="InterPro" id="IPR003953">
    <property type="entry name" value="FAD-dep_OxRdtase_2_FAD-bd"/>
</dbReference>
<feature type="domain" description="FAD-dependent oxidoreductase 2 FAD-binding" evidence="5">
    <location>
        <begin position="107"/>
        <end position="141"/>
    </location>
</feature>
<evidence type="ECO:0000256" key="4">
    <source>
        <dbReference type="ARBA" id="ARBA00023002"/>
    </source>
</evidence>
<feature type="domain" description="FAD-dependent protein C-terminal" evidence="7">
    <location>
        <begin position="291"/>
        <end position="486"/>
    </location>
</feature>
<accession>H2BUF2</accession>
<evidence type="ECO:0000256" key="3">
    <source>
        <dbReference type="ARBA" id="ARBA00022827"/>
    </source>
</evidence>
<dbReference type="Pfam" id="PF00890">
    <property type="entry name" value="FAD_binding_2"/>
    <property type="match status" value="1"/>
</dbReference>
<dbReference type="PRINTS" id="PR00411">
    <property type="entry name" value="PNDRDTASEI"/>
</dbReference>
<dbReference type="InterPro" id="IPR049516">
    <property type="entry name" value="FAD-depend_C"/>
</dbReference>
<dbReference type="InterPro" id="IPR040131">
    <property type="entry name" value="MnmG_N"/>
</dbReference>
<dbReference type="SUPFAM" id="SSF51905">
    <property type="entry name" value="FAD/NAD(P)-binding domain"/>
    <property type="match status" value="1"/>
</dbReference>
<dbReference type="PANTHER" id="PTHR42842">
    <property type="entry name" value="FAD/NAD(P)-BINDING OXIDOREDUCTASE"/>
    <property type="match status" value="1"/>
</dbReference>
<dbReference type="Pfam" id="PF01134">
    <property type="entry name" value="GIDA"/>
    <property type="match status" value="1"/>
</dbReference>
<sequence length="539" mass="59669">MLIDLVCFFNSEKVNFAEYFKPMKYQYQLRLTPEAASKTALLKSAVSLHSGIPEKKITHIQVLKRSIDARQKAVMINLKVEVYVDELFGPEVFSLPDYPDVSNREEVFIIGAGPAGLFAALRCIELGKKPIVIERGKDVRSRRRDLKALNIEHIVNEDSNYCFGEGGAGTYSDGKLYTRSKKRGDVNRILELFVGFGATKEILIDAHPHIGTNKLPAIIAKMREIIIRQGGDVLFETRVTDLVIKDNKICGIKTMKGESFSTKNVILATGHSARDIFELLDRKGIKIEAKPFALGVRVEHPQQLIDKIQYKCDDRGEYLPPSPYSIVKQVNGRGIYSFCMCPGGVIAPCATSPGEVVTNGWSPSKRDQPTANSGIVVELRLSDFSKYGNSPLSGMQFQKSIEQTAWHLGGETQRVPAQRMVDFIEGKISRDLPKTSYKPGITSAALKDVFPEFIHDTLKNGFKEFGKTMKGYLTNEAIIHAPESRTSSPVRIPRDYKTLEHIDIKGLFPCGEGAGYAGGIISAAIDGEKCAENCIALMS</sequence>
<gene>
    <name evidence="8" type="ORF">Gilli_3223</name>
</gene>
<evidence type="ECO:0000259" key="7">
    <source>
        <dbReference type="Pfam" id="PF21688"/>
    </source>
</evidence>
<keyword evidence="9" id="KW-1185">Reference proteome</keyword>
<protein>
    <submittedName>
        <fullName evidence="8">Glucose-inhibited division protein A</fullName>
    </submittedName>
</protein>
<dbReference type="STRING" id="865937.Gilli_3223"/>
<reference evidence="9" key="1">
    <citation type="journal article" date="2012" name="Stand. Genomic Sci.">
        <title>Genome sequence of the Antarctic rhodopsins-containing flavobacterium Gillisia limnaea type strain (R-8282(T)).</title>
        <authorList>
            <person name="Riedel T."/>
            <person name="Held B."/>
            <person name="Nolan M."/>
            <person name="Lucas S."/>
            <person name="Lapidus A."/>
            <person name="Tice H."/>
            <person name="Del Rio T.G."/>
            <person name="Cheng J.F."/>
            <person name="Han C."/>
            <person name="Tapia R."/>
            <person name="Goodwin L.A."/>
            <person name="Pitluck S."/>
            <person name="Liolios K."/>
            <person name="Mavromatis K."/>
            <person name="Pagani I."/>
            <person name="Ivanova N."/>
            <person name="Mikhailova N."/>
            <person name="Pati A."/>
            <person name="Chen A."/>
            <person name="Palaniappan K."/>
            <person name="Land M."/>
            <person name="Rohde M."/>
            <person name="Tindall B.J."/>
            <person name="Detter J.C."/>
            <person name="Goker M."/>
            <person name="Bristow J."/>
            <person name="Eisen J.A."/>
            <person name="Markowitz V."/>
            <person name="Hugenholtz P."/>
            <person name="Kyrpides N.C."/>
            <person name="Klenk H.P."/>
            <person name="Woyke T."/>
        </authorList>
    </citation>
    <scope>NUCLEOTIDE SEQUENCE [LARGE SCALE GENOMIC DNA]</scope>
    <source>
        <strain evidence="9">DSM 15749 / LMG 21470 / R-8282</strain>
    </source>
</reference>